<dbReference type="AlphaFoldDB" id="A0A0J6FDP4"/>
<dbReference type="EMBL" id="DS268113">
    <property type="protein sequence ID" value="KMM71221.1"/>
    <property type="molecule type" value="Genomic_DNA"/>
</dbReference>
<dbReference type="Proteomes" id="UP000054567">
    <property type="component" value="Unassembled WGS sequence"/>
</dbReference>
<organism evidence="1 2">
    <name type="scientific">Coccidioides posadasii RMSCC 3488</name>
    <dbReference type="NCBI Taxonomy" id="454284"/>
    <lineage>
        <taxon>Eukaryota</taxon>
        <taxon>Fungi</taxon>
        <taxon>Dikarya</taxon>
        <taxon>Ascomycota</taxon>
        <taxon>Pezizomycotina</taxon>
        <taxon>Eurotiomycetes</taxon>
        <taxon>Eurotiomycetidae</taxon>
        <taxon>Onygenales</taxon>
        <taxon>Onygenaceae</taxon>
        <taxon>Coccidioides</taxon>
    </lineage>
</organism>
<gene>
    <name evidence="1" type="ORF">CPAG_07528</name>
</gene>
<proteinExistence type="predicted"/>
<accession>A0A0J6FDP4</accession>
<sequence>MQWDGRVRSTDPVCPCGPPESTKSLELLPDIGWASAIPFRLGDVNMDIQGSSLHFTDLA</sequence>
<dbReference type="VEuPathDB" id="FungiDB:CPAG_07528"/>
<reference evidence="2" key="2">
    <citation type="journal article" date="2009" name="Genome Res.">
        <title>Comparative genomic analyses of the human fungal pathogens Coccidioides and their relatives.</title>
        <authorList>
            <person name="Sharpton T.J."/>
            <person name="Stajich J.E."/>
            <person name="Rounsley S.D."/>
            <person name="Gardner M.J."/>
            <person name="Wortman J.R."/>
            <person name="Jordar V.S."/>
            <person name="Maiti R."/>
            <person name="Kodira C.D."/>
            <person name="Neafsey D.E."/>
            <person name="Zeng Q."/>
            <person name="Hung C.-Y."/>
            <person name="McMahan C."/>
            <person name="Muszewska A."/>
            <person name="Grynberg M."/>
            <person name="Mandel M.A."/>
            <person name="Kellner E.M."/>
            <person name="Barker B.M."/>
            <person name="Galgiani J.N."/>
            <person name="Orbach M.J."/>
            <person name="Kirkland T.N."/>
            <person name="Cole G.T."/>
            <person name="Henn M.R."/>
            <person name="Birren B.W."/>
            <person name="Taylor J.W."/>
        </authorList>
    </citation>
    <scope>NUCLEOTIDE SEQUENCE [LARGE SCALE GENOMIC DNA]</scope>
    <source>
        <strain evidence="2">RMSCC 3488</strain>
    </source>
</reference>
<reference evidence="2" key="3">
    <citation type="journal article" date="2010" name="Genome Res.">
        <title>Population genomic sequencing of Coccidioides fungi reveals recent hybridization and transposon control.</title>
        <authorList>
            <person name="Neafsey D.E."/>
            <person name="Barker B.M."/>
            <person name="Sharpton T.J."/>
            <person name="Stajich J.E."/>
            <person name="Park D.J."/>
            <person name="Whiston E."/>
            <person name="Hung C.-Y."/>
            <person name="McMahan C."/>
            <person name="White J."/>
            <person name="Sykes S."/>
            <person name="Heiman D."/>
            <person name="Young S."/>
            <person name="Zeng Q."/>
            <person name="Abouelleil A."/>
            <person name="Aftuck L."/>
            <person name="Bessette D."/>
            <person name="Brown A."/>
            <person name="FitzGerald M."/>
            <person name="Lui A."/>
            <person name="Macdonald J.P."/>
            <person name="Priest M."/>
            <person name="Orbach M.J."/>
            <person name="Galgiani J.N."/>
            <person name="Kirkland T.N."/>
            <person name="Cole G.T."/>
            <person name="Birren B.W."/>
            <person name="Henn M.R."/>
            <person name="Taylor J.W."/>
            <person name="Rounsley S.D."/>
        </authorList>
    </citation>
    <scope>NUCLEOTIDE SEQUENCE [LARGE SCALE GENOMIC DNA]</scope>
    <source>
        <strain evidence="2">RMSCC 3488</strain>
    </source>
</reference>
<evidence type="ECO:0000313" key="2">
    <source>
        <dbReference type="Proteomes" id="UP000054567"/>
    </source>
</evidence>
<evidence type="ECO:0000313" key="1">
    <source>
        <dbReference type="EMBL" id="KMM71221.1"/>
    </source>
</evidence>
<protein>
    <submittedName>
        <fullName evidence="1">Uncharacterized protein</fullName>
    </submittedName>
</protein>
<reference evidence="1 2" key="1">
    <citation type="submission" date="2007-06" db="EMBL/GenBank/DDBJ databases">
        <title>The Genome Sequence of Coccidioides posadasii RMSCC_3488.</title>
        <authorList>
            <consortium name="Coccidioides Genome Resources Consortium"/>
            <consortium name="The Broad Institute Genome Sequencing Platform"/>
            <person name="Henn M.R."/>
            <person name="Sykes S."/>
            <person name="Young S."/>
            <person name="Jaffe D."/>
            <person name="Berlin A."/>
            <person name="Alvarez P."/>
            <person name="Butler J."/>
            <person name="Gnerre S."/>
            <person name="Grabherr M."/>
            <person name="Mauceli E."/>
            <person name="Brockman W."/>
            <person name="Kodira C."/>
            <person name="Alvarado L."/>
            <person name="Zeng Q."/>
            <person name="Crawford M."/>
            <person name="Antoine C."/>
            <person name="Devon K."/>
            <person name="Galgiani J."/>
            <person name="Orsborn K."/>
            <person name="Lewis M.L."/>
            <person name="Nusbaum C."/>
            <person name="Galagan J."/>
            <person name="Birren B."/>
        </authorList>
    </citation>
    <scope>NUCLEOTIDE SEQUENCE [LARGE SCALE GENOMIC DNA]</scope>
    <source>
        <strain evidence="1 2">RMSCC 3488</strain>
    </source>
</reference>
<name>A0A0J6FDP4_COCPO</name>